<evidence type="ECO:0000256" key="3">
    <source>
        <dbReference type="SAM" id="SignalP"/>
    </source>
</evidence>
<evidence type="ECO:0000256" key="1">
    <source>
        <dbReference type="ARBA" id="ARBA00022441"/>
    </source>
</evidence>
<dbReference type="PANTHER" id="PTHR46344">
    <property type="entry name" value="OS02G0202900 PROTEIN"/>
    <property type="match status" value="1"/>
</dbReference>
<dbReference type="PANTHER" id="PTHR46344:SF4">
    <property type="entry name" value="OS07G0153400 PROTEIN"/>
    <property type="match status" value="1"/>
</dbReference>
<keyword evidence="5" id="KW-1185">Reference proteome</keyword>
<feature type="chain" id="PRO_5046586990" description="Galactose oxidase" evidence="3">
    <location>
        <begin position="25"/>
        <end position="377"/>
    </location>
</feature>
<keyword evidence="2" id="KW-0677">Repeat</keyword>
<dbReference type="SUPFAM" id="SSF117281">
    <property type="entry name" value="Kelch motif"/>
    <property type="match status" value="2"/>
</dbReference>
<reference evidence="4 5" key="1">
    <citation type="submission" date="2021-03" db="EMBL/GenBank/DDBJ databases">
        <title>Sequencing the genomes of 1000 actinobacteria strains.</title>
        <authorList>
            <person name="Klenk H.-P."/>
        </authorList>
    </citation>
    <scope>NUCLEOTIDE SEQUENCE [LARGE SCALE GENOMIC DNA]</scope>
    <source>
        <strain evidence="4 5">DSM 12936</strain>
    </source>
</reference>
<evidence type="ECO:0000313" key="4">
    <source>
        <dbReference type="EMBL" id="MBP2416643.1"/>
    </source>
</evidence>
<accession>A0ABS4Z6G8</accession>
<evidence type="ECO:0000256" key="2">
    <source>
        <dbReference type="ARBA" id="ARBA00022737"/>
    </source>
</evidence>
<sequence length="377" mass="38816">MRRRGRSGLGLAALLLVAGGGALAGCGAPATPATPGDRVGSWVAVPAGPLSARHDPATAWVGDRFVVVGGREDRPCPPAAACLRPRTPDLRDGAAFDPATGVWAPIAPAPVGVSGSATAVGGSTLYVRSTDVSEEDAPGVLLAWDAAQDRWSELPVPAGEHGDPVVVGERLVVVSTPYEEPAGPDLVLDPGASRWRPLPADPLGPLTGRAAAWDGERLVLSGVPRSGSDRRRRVATLDAGLTRWTAREERVDAEGGAVAVGDRWVFPSYSYDGMGGPTPYPSGNGQVVDPATGTVSAVPEPPRGRGAETEGEVVGGRVGLWRHLLDPETLRWTTVPALPAADERQAMGSAGGGRWLFAFGGDDGTGIRADGFLLTLP</sequence>
<dbReference type="RefSeq" id="WP_210054507.1">
    <property type="nucleotide sequence ID" value="NZ_BAAAMH010000015.1"/>
</dbReference>
<organism evidence="4 5">
    <name type="scientific">Microlunatus capsulatus</name>
    <dbReference type="NCBI Taxonomy" id="99117"/>
    <lineage>
        <taxon>Bacteria</taxon>
        <taxon>Bacillati</taxon>
        <taxon>Actinomycetota</taxon>
        <taxon>Actinomycetes</taxon>
        <taxon>Propionibacteriales</taxon>
        <taxon>Propionibacteriaceae</taxon>
        <taxon>Microlunatus</taxon>
    </lineage>
</organism>
<comment type="caution">
    <text evidence="4">The sequence shown here is derived from an EMBL/GenBank/DDBJ whole genome shotgun (WGS) entry which is preliminary data.</text>
</comment>
<protein>
    <recommendedName>
        <fullName evidence="6">Galactose oxidase</fullName>
    </recommendedName>
</protein>
<dbReference type="EMBL" id="JAGIOB010000001">
    <property type="protein sequence ID" value="MBP2416643.1"/>
    <property type="molecule type" value="Genomic_DNA"/>
</dbReference>
<dbReference type="InterPro" id="IPR015915">
    <property type="entry name" value="Kelch-typ_b-propeller"/>
</dbReference>
<keyword evidence="3" id="KW-0732">Signal</keyword>
<keyword evidence="1" id="KW-0880">Kelch repeat</keyword>
<dbReference type="PROSITE" id="PS51257">
    <property type="entry name" value="PROKAR_LIPOPROTEIN"/>
    <property type="match status" value="1"/>
</dbReference>
<feature type="signal peptide" evidence="3">
    <location>
        <begin position="1"/>
        <end position="24"/>
    </location>
</feature>
<gene>
    <name evidence="4" type="ORF">JOF54_001565</name>
</gene>
<name>A0ABS4Z6G8_9ACTN</name>
<dbReference type="Proteomes" id="UP000758168">
    <property type="component" value="Unassembled WGS sequence"/>
</dbReference>
<evidence type="ECO:0008006" key="6">
    <source>
        <dbReference type="Google" id="ProtNLM"/>
    </source>
</evidence>
<evidence type="ECO:0000313" key="5">
    <source>
        <dbReference type="Proteomes" id="UP000758168"/>
    </source>
</evidence>
<proteinExistence type="predicted"/>
<dbReference type="Gene3D" id="2.120.10.80">
    <property type="entry name" value="Kelch-type beta propeller"/>
    <property type="match status" value="2"/>
</dbReference>